<organism evidence="7 8">
    <name type="scientific">Syphacia muris</name>
    <dbReference type="NCBI Taxonomy" id="451379"/>
    <lineage>
        <taxon>Eukaryota</taxon>
        <taxon>Metazoa</taxon>
        <taxon>Ecdysozoa</taxon>
        <taxon>Nematoda</taxon>
        <taxon>Chromadorea</taxon>
        <taxon>Rhabditida</taxon>
        <taxon>Spirurina</taxon>
        <taxon>Oxyuridomorpha</taxon>
        <taxon>Oxyuroidea</taxon>
        <taxon>Oxyuridae</taxon>
        <taxon>Syphacia</taxon>
    </lineage>
</organism>
<comment type="similarity">
    <text evidence="2">Belongs to the Rab3-GAP catalytic subunit family.</text>
</comment>
<evidence type="ECO:0000313" key="8">
    <source>
        <dbReference type="WBParaSite" id="SMUV_0000468701-mRNA-1"/>
    </source>
</evidence>
<feature type="domain" description="Rab3GAP catalytic subunit conserved" evidence="6">
    <location>
        <begin position="598"/>
        <end position="739"/>
    </location>
</feature>
<dbReference type="WBParaSite" id="SMUV_0000468701-mRNA-1">
    <property type="protein sequence ID" value="SMUV_0000468701-mRNA-1"/>
    <property type="gene ID" value="SMUV_0000468701"/>
</dbReference>
<dbReference type="Pfam" id="PF13890">
    <property type="entry name" value="Rab3-GTPase_cat"/>
    <property type="match status" value="1"/>
</dbReference>
<evidence type="ECO:0000256" key="5">
    <source>
        <dbReference type="ARBA" id="ARBA00022490"/>
    </source>
</evidence>
<dbReference type="InterPro" id="IPR045700">
    <property type="entry name" value="Rab3GAP1"/>
</dbReference>
<proteinExistence type="inferred from homology"/>
<dbReference type="AlphaFoldDB" id="A0A0N5AJP2"/>
<keyword evidence="4" id="KW-0343">GTPase activation</keyword>
<keyword evidence="5" id="KW-0963">Cytoplasm</keyword>
<dbReference type="InterPro" id="IPR026147">
    <property type="entry name" value="Rab3GAP1_conserved"/>
</dbReference>
<evidence type="ECO:0000313" key="7">
    <source>
        <dbReference type="Proteomes" id="UP000046393"/>
    </source>
</evidence>
<sequence>MAESDVGNPVLSTEVFQIDDFTVSTPFEILVAQLEMMIHDWGLGKGAKNNNFQFKRDMSFRIEWESKSEKITFNGIHSFSLTHYWPSNISRSDEKQEEESQIENSKDSYYTNSLRLLTSNELDFAPGSIITLQFAVLEFLVVTSHNWLTDSSFDENQLNFVLSAIYNDMPVFVQYGEFAGHTYTGVSQNDSVRTEFLTSNIAHQLTRHSNANGLKEIFSNRLNLSYLMNVNATVSLMVDFILQERPQAESVDDGNFEAEYLPDFSLNENGSYFSFGPDTDVVKAIGVSSVWLNMDIHWFSEDENTKWYPFDAPDVYAFVDFNSGVRCALHHYLKTLIDTSVSKSSTLRILTVLENAGYDENSLGRAAFASLAPNQNISITNPAGLAVYEGMTKKSILRCIDAIFAKNDFNAWETFGSSTSVWSETTESRAPGIAIKQTVEKNTNANNPDAILKVVTSKENLMEIIERFKSAPCNSLTSRIAIALTQVLEHEETGILSFAQLWFAIVDELRYRWETDQCLPGLDYSVTPDHRMCRLHQKLQMLQCCINNKIKRHKLFDENNSAEQSSDEYFDADDWISEDASENLLEDRHDKNTLPDAKGRNRQLNIYLSEYPDIPIYEPFLQQDNERCPMTEDMLENYTNYLISLESSESRNKAQLDSLRSDIQAFKAANPGCIFEDFIRWHSPNDLIKDEFGVERLSNRMQGDDNIWIETWRDASPQPIKFQKRLFNETKEAELILQEFSSLTISDLVELIFPVVLKCAAKQIVEECKIFNNTI</sequence>
<dbReference type="GO" id="GO:0005737">
    <property type="term" value="C:cytoplasm"/>
    <property type="evidence" value="ECO:0007669"/>
    <property type="project" value="UniProtKB-SubCell"/>
</dbReference>
<evidence type="ECO:0000256" key="4">
    <source>
        <dbReference type="ARBA" id="ARBA00022468"/>
    </source>
</evidence>
<dbReference type="GO" id="GO:0005096">
    <property type="term" value="F:GTPase activator activity"/>
    <property type="evidence" value="ECO:0007669"/>
    <property type="project" value="UniProtKB-KW"/>
</dbReference>
<name>A0A0N5AJP2_9BILA</name>
<comment type="subcellular location">
    <subcellularLocation>
        <location evidence="1">Cytoplasm</location>
    </subcellularLocation>
</comment>
<dbReference type="PANTHER" id="PTHR21422">
    <property type="entry name" value="RAB3 GTPASE-ACTIVATING PROTEIN CATALYTIC SUBUNIT"/>
    <property type="match status" value="1"/>
</dbReference>
<evidence type="ECO:0000256" key="3">
    <source>
        <dbReference type="ARBA" id="ARBA00015817"/>
    </source>
</evidence>
<keyword evidence="7" id="KW-1185">Reference proteome</keyword>
<reference evidence="8" key="1">
    <citation type="submission" date="2017-02" db="UniProtKB">
        <authorList>
            <consortium name="WormBaseParasite"/>
        </authorList>
    </citation>
    <scope>IDENTIFICATION</scope>
</reference>
<dbReference type="Proteomes" id="UP000046393">
    <property type="component" value="Unplaced"/>
</dbReference>
<dbReference type="STRING" id="451379.A0A0N5AJP2"/>
<evidence type="ECO:0000259" key="6">
    <source>
        <dbReference type="Pfam" id="PF13890"/>
    </source>
</evidence>
<dbReference type="PANTHER" id="PTHR21422:SF9">
    <property type="entry name" value="RAB3 GTPASE-ACTIVATING PROTEIN CATALYTIC SUBUNIT"/>
    <property type="match status" value="1"/>
</dbReference>
<evidence type="ECO:0000256" key="1">
    <source>
        <dbReference type="ARBA" id="ARBA00004496"/>
    </source>
</evidence>
<accession>A0A0N5AJP2</accession>
<protein>
    <recommendedName>
        <fullName evidence="3">Rab3 GTPase-activating protein catalytic subunit</fullName>
    </recommendedName>
</protein>
<evidence type="ECO:0000256" key="2">
    <source>
        <dbReference type="ARBA" id="ARBA00008856"/>
    </source>
</evidence>